<evidence type="ECO:0000313" key="1">
    <source>
        <dbReference type="EMBL" id="MFD0951000.1"/>
    </source>
</evidence>
<proteinExistence type="predicted"/>
<organism evidence="1 2">
    <name type="scientific">Paraperlucidibaca wandonensis</name>
    <dbReference type="NCBI Taxonomy" id="1268273"/>
    <lineage>
        <taxon>Bacteria</taxon>
        <taxon>Pseudomonadati</taxon>
        <taxon>Pseudomonadota</taxon>
        <taxon>Gammaproteobacteria</taxon>
        <taxon>Moraxellales</taxon>
        <taxon>Moraxellaceae</taxon>
        <taxon>Paraperlucidibaca</taxon>
    </lineage>
</organism>
<dbReference type="EMBL" id="JBHTIT010000002">
    <property type="protein sequence ID" value="MFD0951000.1"/>
    <property type="molecule type" value="Genomic_DNA"/>
</dbReference>
<name>A0ABW3HJT3_9GAMM</name>
<sequence length="536" mass="60574">MAFDMFGLFSSREQKAERSILSTYVPCSIGIEGLPAEAAEMLQGGLYAVTLPSSQATTPLAIDTLTNGLQQGSRLVLCSPHAQSLVAPMSALARDHEQDSSAIALMQIDSLVLSQPSRNIWDFLESLEAQKAQSADCIIYLNAGGLLATEVRSSNLRQLGILREWHRHHRCTGVFIMAEETHIWPVLVRHSKELDGLAGLMRDDNRMTWRINHWRASNTVLEDARYGMGSRQDGRLFTLGLHQQPENNLRGAEDAHRVLSCWNPARFGQSTPVNWEIFDDTAELMDEVTKTAIAATVILDHYEMQAFEVLARQVHKLRIACGRRLKIVIHEVDDTLNYQQEMQLYYMGATRLLRRDLEISECFRVISSLKGQWFWRVIEPDFDQFFASAQPTESVGYQTPIDFAITAEEFMRVSTNTNIDSVIVRLTLRSDCPHLTALDAFRPDRPGIFITNDNQYLYLFLFACPASDVDTLMGKLFKMEVGSLFAFYEIIVLANEIGQTLEKIRYNAEFVGYTDYSEHLSQALNARIDPTTGSLL</sequence>
<dbReference type="Pfam" id="PF10995">
    <property type="entry name" value="CBP_BcsE"/>
    <property type="match status" value="1"/>
</dbReference>
<gene>
    <name evidence="1" type="ORF">ACFQ0F_11510</name>
</gene>
<reference evidence="2" key="1">
    <citation type="journal article" date="2019" name="Int. J. Syst. Evol. Microbiol.">
        <title>The Global Catalogue of Microorganisms (GCM) 10K type strain sequencing project: providing services to taxonomists for standard genome sequencing and annotation.</title>
        <authorList>
            <consortium name="The Broad Institute Genomics Platform"/>
            <consortium name="The Broad Institute Genome Sequencing Center for Infectious Disease"/>
            <person name="Wu L."/>
            <person name="Ma J."/>
        </authorList>
    </citation>
    <scope>NUCLEOTIDE SEQUENCE [LARGE SCALE GENOMIC DNA]</scope>
    <source>
        <strain evidence="2">CCUG 63419</strain>
    </source>
</reference>
<dbReference type="InterPro" id="IPR017745">
    <property type="entry name" value="BcsE"/>
</dbReference>
<evidence type="ECO:0000313" key="2">
    <source>
        <dbReference type="Proteomes" id="UP001597044"/>
    </source>
</evidence>
<protein>
    <submittedName>
        <fullName evidence="1">BcsE family c-di-GMP-binding protein</fullName>
    </submittedName>
</protein>
<dbReference type="RefSeq" id="WP_379072371.1">
    <property type="nucleotide sequence ID" value="NZ_JBHTIT010000002.1"/>
</dbReference>
<comment type="caution">
    <text evidence="1">The sequence shown here is derived from an EMBL/GenBank/DDBJ whole genome shotgun (WGS) entry which is preliminary data.</text>
</comment>
<keyword evidence="2" id="KW-1185">Reference proteome</keyword>
<accession>A0ABW3HJT3</accession>
<dbReference type="Proteomes" id="UP001597044">
    <property type="component" value="Unassembled WGS sequence"/>
</dbReference>